<sequence length="209" mass="22739">MAYKIAILVGSLRKDSLNRKVARSICALRNDNLDCSMIEIGDLPLYNQDLDESPPEQWLRFREQVGAADGVLFVSPEYNRGIPGGLKNAIDIGSRPYGKSVFDKKPAAIVTVSPGSIGGFGSNHQIRQAAVFLNMPVMQQPEAYLGHVNDDSFDADGCLKEGSLKDLVSVLAHAFSGWVEMIHRSRALLAEDSAHAAQAKKDEPALMKS</sequence>
<name>A0ABX6T6D4_9SPHN</name>
<evidence type="ECO:0000313" key="3">
    <source>
        <dbReference type="Proteomes" id="UP000516105"/>
    </source>
</evidence>
<dbReference type="SUPFAM" id="SSF52218">
    <property type="entry name" value="Flavoproteins"/>
    <property type="match status" value="1"/>
</dbReference>
<dbReference type="RefSeq" id="WP_187707943.1">
    <property type="nucleotide sequence ID" value="NZ_CP060782.1"/>
</dbReference>
<gene>
    <name evidence="2" type="ORF">H9L14_09745</name>
</gene>
<dbReference type="InterPro" id="IPR005025">
    <property type="entry name" value="FMN_Rdtase-like_dom"/>
</dbReference>
<keyword evidence="3" id="KW-1185">Reference proteome</keyword>
<evidence type="ECO:0000313" key="2">
    <source>
        <dbReference type="EMBL" id="QNP44986.1"/>
    </source>
</evidence>
<dbReference type="PANTHER" id="PTHR30543">
    <property type="entry name" value="CHROMATE REDUCTASE"/>
    <property type="match status" value="1"/>
</dbReference>
<dbReference type="EMBL" id="CP060782">
    <property type="protein sequence ID" value="QNP44986.1"/>
    <property type="molecule type" value="Genomic_DNA"/>
</dbReference>
<protein>
    <submittedName>
        <fullName evidence="2">NAD(P)H-dependent oxidoreductase</fullName>
    </submittedName>
</protein>
<proteinExistence type="predicted"/>
<organism evidence="2 3">
    <name type="scientific">Sphingomonas sediminicola</name>
    <dbReference type="NCBI Taxonomy" id="386874"/>
    <lineage>
        <taxon>Bacteria</taxon>
        <taxon>Pseudomonadati</taxon>
        <taxon>Pseudomonadota</taxon>
        <taxon>Alphaproteobacteria</taxon>
        <taxon>Sphingomonadales</taxon>
        <taxon>Sphingomonadaceae</taxon>
        <taxon>Sphingomonas</taxon>
    </lineage>
</organism>
<dbReference type="InterPro" id="IPR050712">
    <property type="entry name" value="NAD(P)H-dep_reductase"/>
</dbReference>
<feature type="domain" description="NADPH-dependent FMN reductase-like" evidence="1">
    <location>
        <begin position="4"/>
        <end position="149"/>
    </location>
</feature>
<dbReference type="PANTHER" id="PTHR30543:SF21">
    <property type="entry name" value="NAD(P)H-DEPENDENT FMN REDUCTASE LOT6"/>
    <property type="match status" value="1"/>
</dbReference>
<dbReference type="InterPro" id="IPR029039">
    <property type="entry name" value="Flavoprotein-like_sf"/>
</dbReference>
<dbReference type="Proteomes" id="UP000516105">
    <property type="component" value="Chromosome"/>
</dbReference>
<reference evidence="2 3" key="1">
    <citation type="submission" date="2020-08" db="EMBL/GenBank/DDBJ databases">
        <title>Genome sequence of Sphingomonas sediminicola KACC 15039T.</title>
        <authorList>
            <person name="Hyun D.-W."/>
            <person name="Bae J.-W."/>
        </authorList>
    </citation>
    <scope>NUCLEOTIDE SEQUENCE [LARGE SCALE GENOMIC DNA]</scope>
    <source>
        <strain evidence="2 3">KACC 15039</strain>
    </source>
</reference>
<evidence type="ECO:0000259" key="1">
    <source>
        <dbReference type="Pfam" id="PF03358"/>
    </source>
</evidence>
<dbReference type="Pfam" id="PF03358">
    <property type="entry name" value="FMN_red"/>
    <property type="match status" value="1"/>
</dbReference>
<accession>A0ABX6T6D4</accession>
<dbReference type="Gene3D" id="3.40.50.360">
    <property type="match status" value="1"/>
</dbReference>